<evidence type="ECO:0000256" key="4">
    <source>
        <dbReference type="ARBA" id="ARBA00022723"/>
    </source>
</evidence>
<keyword evidence="4" id="KW-0479">Metal-binding</keyword>
<dbReference type="Proteomes" id="UP000663722">
    <property type="component" value="Chromosome"/>
</dbReference>
<keyword evidence="5" id="KW-0274">FAD</keyword>
<keyword evidence="3" id="KW-0004">4Fe-4S</keyword>
<keyword evidence="11" id="KW-1185">Reference proteome</keyword>
<dbReference type="InterPro" id="IPR009051">
    <property type="entry name" value="Helical_ferredxn"/>
</dbReference>
<dbReference type="InterPro" id="IPR023753">
    <property type="entry name" value="FAD/NAD-binding_dom"/>
</dbReference>
<feature type="domain" description="4Fe-4S ferredoxin-type" evidence="9">
    <location>
        <begin position="39"/>
        <end position="70"/>
    </location>
</feature>
<dbReference type="InterPro" id="IPR017896">
    <property type="entry name" value="4Fe4S_Fe-S-bd"/>
</dbReference>
<dbReference type="PANTHER" id="PTHR43498:SF1">
    <property type="entry name" value="COB--COM HETERODISULFIDE REDUCTASE IRON-SULFUR SUBUNIT A"/>
    <property type="match status" value="1"/>
</dbReference>
<evidence type="ECO:0000256" key="7">
    <source>
        <dbReference type="ARBA" id="ARBA00023004"/>
    </source>
</evidence>
<dbReference type="Pfam" id="PF00037">
    <property type="entry name" value="Fer4"/>
    <property type="match status" value="2"/>
</dbReference>
<dbReference type="InterPro" id="IPR017900">
    <property type="entry name" value="4Fe4S_Fe_S_CS"/>
</dbReference>
<proteinExistence type="inferred from homology"/>
<evidence type="ECO:0000256" key="5">
    <source>
        <dbReference type="ARBA" id="ARBA00022827"/>
    </source>
</evidence>
<evidence type="ECO:0000256" key="2">
    <source>
        <dbReference type="ARBA" id="ARBA00006561"/>
    </source>
</evidence>
<comment type="cofactor">
    <cofactor evidence="1">
        <name>FAD</name>
        <dbReference type="ChEBI" id="CHEBI:57692"/>
    </cofactor>
</comment>
<gene>
    <name evidence="10" type="ORF">dnm_033690</name>
</gene>
<dbReference type="InterPro" id="IPR028261">
    <property type="entry name" value="DPD_II"/>
</dbReference>
<dbReference type="Gene3D" id="3.50.50.60">
    <property type="entry name" value="FAD/NAD(P)-binding domain"/>
    <property type="match status" value="5"/>
</dbReference>
<protein>
    <submittedName>
        <fullName evidence="10">Fe-4S ferredoxin</fullName>
    </submittedName>
</protein>
<keyword evidence="8" id="KW-0411">Iron-sulfur</keyword>
<feature type="domain" description="4Fe-4S ferredoxin-type" evidence="9">
    <location>
        <begin position="1341"/>
        <end position="1370"/>
    </location>
</feature>
<keyword evidence="5" id="KW-0285">Flavoprotein</keyword>
<sequence>MISPKLVEVGRHLNIELLTNTELLTLEGDPGHFTARITQQPRFIDLSKCTSCGECAKVCPINVPDEYNTGLCDRKAVYKQYAQAIPGAYAISKRGTAPCKATCPAHVSIQGYIALINQGKYEDALKLFKQEHPFPGVCGRVCHHPCEKECTRNDVDQPLGIQYLHRFLADQDMTGPGPYVPEIPEKREEKIAIVGSGPAGLSAAYFLAWKGYQVTVFEKLPVPGGMMAVGIPAYRLPRDILNAEIAIIEQMGVTIKTGVEFGKDITLEGLKADGFKSLFIAAGLHGSRGLGVEGEDLEGVLPGVSFLRDAALGNEVELGKRVVVVGGGNVAIDVSLTAKRLGAEQVTMVCLETRDEMPAWDYEIEEAVEEGIEIVTCFGPNRFAGEQGKIRGIEFKRCTCVFDDQCRFNPQYDEDDLQTMEADTIIVAIGQMLEPSVKDGLEGQRISIGPRGGLESDPVTFQTSLEWVFAGGDAVYGPRSVVEAVASGKDAAESIDRYLNGKDIAEGRIKNWVYEKPDTANKPHKERVPLTYLSVEEREHNFKEVAAGYKEEQARKEAERCLECGICSECYQCVQACMAGAVDHNQTQTDRDIPVGAVILCPGGDVFDPYVLDEFYHYKTNPNVLTSLEFERILSASGPTMGHLLRPSDEKEPKKIAWLQCVGSRDTNKCGNGYCSSVCCMYALKEAMVAKEHAHGDLECSIFNMDIRSFGKDYERYYERAKKDDIRFVKARVHTIDEVKESKDLCVRYADESGEIREEVFDTVVLSVGLQISESVADLAKRLNVAVDKYNFAVTEPFTPVETSRPGVYACGVFQSPKDIPTSVTDGSAAACAAGSRLAVSRGTCTKTVEIPKEIDLTGQEPRIGVFVCNCGINISGAVDVNGVEEYSKTLPHVAFAGQNLFTCSQDAQDQMKEQIKEHNLNRIVVASCTPKTHEAIFMDTLEACGLNKYLFEMANIRNQDSWIHSDSPEKATEKAKELVRMAVARAATLNPLHEKKIPITQSALIIGGGVAGMTSALGIADQGFDVFLVEKDPGLGGMANRLHKTIEGASVKPYLKDLIEKVTSHPKIQVLTQSLIVGFSGFKGNFTTEVLVGPGMYERKIDHGVLILATGGKEYSPKEFLYGRDDRVMTQLELADRLEEKGADDIDQVVMIQCVGSRNEANPNCSRICCQSAVKNALHIKKLRPEANVFILYRDMRMYGLLEDYYSEARRQGILFFRYTPDELPQVEVSEDDQLTVMFRDRILNRHIRVRTDILALSAGVVAEDTEELSSIVKLARNPEGFFMEAHVKLRPVDMATEGIYVCGSAHGPKLISESVSQSLAAASRATTLLSQEYLTLSAVTAVVNPDECASCLICVRSCPYGVPRINEDGVSEIDEALCHGCGVCASECPAKAIELNWYTDNQIMSKIEALLENELRIEN</sequence>
<keyword evidence="7" id="KW-0408">Iron</keyword>
<dbReference type="Pfam" id="PF07992">
    <property type="entry name" value="Pyr_redox_2"/>
    <property type="match status" value="3"/>
</dbReference>
<evidence type="ECO:0000256" key="8">
    <source>
        <dbReference type="ARBA" id="ARBA00023014"/>
    </source>
</evidence>
<dbReference type="SUPFAM" id="SSF51905">
    <property type="entry name" value="FAD/NAD(P)-binding domain"/>
    <property type="match status" value="2"/>
</dbReference>
<dbReference type="Pfam" id="PF14691">
    <property type="entry name" value="Fer4_20"/>
    <property type="match status" value="1"/>
</dbReference>
<name>A0A975BKZ8_9BACT</name>
<dbReference type="EMBL" id="CP061800">
    <property type="protein sequence ID" value="QTA87338.1"/>
    <property type="molecule type" value="Genomic_DNA"/>
</dbReference>
<dbReference type="PROSITE" id="PS51379">
    <property type="entry name" value="4FE4S_FER_2"/>
    <property type="match status" value="3"/>
</dbReference>
<dbReference type="PROSITE" id="PS00198">
    <property type="entry name" value="4FE4S_FER_1"/>
    <property type="match status" value="2"/>
</dbReference>
<evidence type="ECO:0000313" key="11">
    <source>
        <dbReference type="Proteomes" id="UP000663722"/>
    </source>
</evidence>
<dbReference type="GO" id="GO:0046872">
    <property type="term" value="F:metal ion binding"/>
    <property type="evidence" value="ECO:0007669"/>
    <property type="project" value="UniProtKB-KW"/>
</dbReference>
<reference evidence="10" key="1">
    <citation type="journal article" date="2021" name="Microb. Physiol.">
        <title>Proteogenomic Insights into the Physiology of Marine, Sulfate-Reducing, Filamentous Desulfonema limicola and Desulfonema magnum.</title>
        <authorList>
            <person name="Schnaars V."/>
            <person name="Wohlbrand L."/>
            <person name="Scheve S."/>
            <person name="Hinrichs C."/>
            <person name="Reinhardt R."/>
            <person name="Rabus R."/>
        </authorList>
    </citation>
    <scope>NUCLEOTIDE SEQUENCE</scope>
    <source>
        <strain evidence="10">4be13</strain>
    </source>
</reference>
<dbReference type="KEGG" id="dmm:dnm_033690"/>
<keyword evidence="6" id="KW-0560">Oxidoreductase</keyword>
<evidence type="ECO:0000259" key="9">
    <source>
        <dbReference type="PROSITE" id="PS51379"/>
    </source>
</evidence>
<dbReference type="InterPro" id="IPR036188">
    <property type="entry name" value="FAD/NAD-bd_sf"/>
</dbReference>
<organism evidence="10 11">
    <name type="scientific">Desulfonema magnum</name>
    <dbReference type="NCBI Taxonomy" id="45655"/>
    <lineage>
        <taxon>Bacteria</taxon>
        <taxon>Pseudomonadati</taxon>
        <taxon>Thermodesulfobacteriota</taxon>
        <taxon>Desulfobacteria</taxon>
        <taxon>Desulfobacterales</taxon>
        <taxon>Desulfococcaceae</taxon>
        <taxon>Desulfonema</taxon>
    </lineage>
</organism>
<evidence type="ECO:0000256" key="6">
    <source>
        <dbReference type="ARBA" id="ARBA00023002"/>
    </source>
</evidence>
<comment type="similarity">
    <text evidence="2">Belongs to the HdrA family.</text>
</comment>
<dbReference type="GO" id="GO:0016491">
    <property type="term" value="F:oxidoreductase activity"/>
    <property type="evidence" value="ECO:0007669"/>
    <property type="project" value="UniProtKB-KW"/>
</dbReference>
<dbReference type="Gene3D" id="3.30.70.20">
    <property type="match status" value="1"/>
</dbReference>
<evidence type="ECO:0000256" key="1">
    <source>
        <dbReference type="ARBA" id="ARBA00001974"/>
    </source>
</evidence>
<evidence type="ECO:0000313" key="10">
    <source>
        <dbReference type="EMBL" id="QTA87338.1"/>
    </source>
</evidence>
<dbReference type="PRINTS" id="PR00419">
    <property type="entry name" value="ADXRDTASE"/>
</dbReference>
<dbReference type="SUPFAM" id="SSF51971">
    <property type="entry name" value="Nucleotide-binding domain"/>
    <property type="match status" value="1"/>
</dbReference>
<evidence type="ECO:0000256" key="3">
    <source>
        <dbReference type="ARBA" id="ARBA00022485"/>
    </source>
</evidence>
<dbReference type="SUPFAM" id="SSF46548">
    <property type="entry name" value="alpha-helical ferredoxin"/>
    <property type="match status" value="2"/>
</dbReference>
<dbReference type="GO" id="GO:0051539">
    <property type="term" value="F:4 iron, 4 sulfur cluster binding"/>
    <property type="evidence" value="ECO:0007669"/>
    <property type="project" value="UniProtKB-KW"/>
</dbReference>
<dbReference type="InterPro" id="IPR039650">
    <property type="entry name" value="HdrA-like"/>
</dbReference>
<dbReference type="PANTHER" id="PTHR43498">
    <property type="entry name" value="FERREDOXIN:COB-COM HETERODISULFIDE REDUCTASE SUBUNIT A"/>
    <property type="match status" value="1"/>
</dbReference>
<accession>A0A975BKZ8</accession>
<dbReference type="Gene3D" id="1.10.1060.10">
    <property type="entry name" value="Alpha-helical ferredoxin"/>
    <property type="match status" value="2"/>
</dbReference>
<dbReference type="SUPFAM" id="SSF54862">
    <property type="entry name" value="4Fe-4S ferredoxins"/>
    <property type="match status" value="1"/>
</dbReference>
<feature type="domain" description="4Fe-4S ferredoxin-type" evidence="9">
    <location>
        <begin position="1371"/>
        <end position="1400"/>
    </location>
</feature>